<feature type="compositionally biased region" description="Polar residues" evidence="2">
    <location>
        <begin position="294"/>
        <end position="308"/>
    </location>
</feature>
<comment type="caution">
    <text evidence="3">The sequence shown here is derived from an EMBL/GenBank/DDBJ whole genome shotgun (WGS) entry which is preliminary data.</text>
</comment>
<gene>
    <name evidence="3" type="ORF">J4Q44_G00309060</name>
</gene>
<evidence type="ECO:0000256" key="1">
    <source>
        <dbReference type="SAM" id="Coils"/>
    </source>
</evidence>
<protein>
    <submittedName>
        <fullName evidence="3">Uncharacterized protein</fullName>
    </submittedName>
</protein>
<organism evidence="3 4">
    <name type="scientific">Coregonus suidteri</name>
    <dbReference type="NCBI Taxonomy" id="861788"/>
    <lineage>
        <taxon>Eukaryota</taxon>
        <taxon>Metazoa</taxon>
        <taxon>Chordata</taxon>
        <taxon>Craniata</taxon>
        <taxon>Vertebrata</taxon>
        <taxon>Euteleostomi</taxon>
        <taxon>Actinopterygii</taxon>
        <taxon>Neopterygii</taxon>
        <taxon>Teleostei</taxon>
        <taxon>Protacanthopterygii</taxon>
        <taxon>Salmoniformes</taxon>
        <taxon>Salmonidae</taxon>
        <taxon>Coregoninae</taxon>
        <taxon>Coregonus</taxon>
    </lineage>
</organism>
<proteinExistence type="predicted"/>
<evidence type="ECO:0000313" key="3">
    <source>
        <dbReference type="EMBL" id="KAK6299396.1"/>
    </source>
</evidence>
<accession>A0AAN8L541</accession>
<feature type="region of interest" description="Disordered" evidence="2">
    <location>
        <begin position="1"/>
        <end position="29"/>
    </location>
</feature>
<keyword evidence="4" id="KW-1185">Reference proteome</keyword>
<feature type="region of interest" description="Disordered" evidence="2">
    <location>
        <begin position="153"/>
        <end position="173"/>
    </location>
</feature>
<evidence type="ECO:0000256" key="2">
    <source>
        <dbReference type="SAM" id="MobiDB-lite"/>
    </source>
</evidence>
<dbReference type="Proteomes" id="UP001356427">
    <property type="component" value="Unassembled WGS sequence"/>
</dbReference>
<dbReference type="EMBL" id="JAGTTL010000029">
    <property type="protein sequence ID" value="KAK6299396.1"/>
    <property type="molecule type" value="Genomic_DNA"/>
</dbReference>
<keyword evidence="1" id="KW-0175">Coiled coil</keyword>
<sequence>MFECRKEFTTKQFPDQLSGDGHGEKVRASTSDCYVKNIEKQQEESLEAHRRRREDFITVLHRDQDKMKSVKRIGSELQARVQGEFQALQAFLAEEEACVLEQLRREQEEAVEQLQRHLEAVREAVRRLEHSMRVLQEAATTTHQTGLVELPQLRPPLEVDPGPELDLEVDPGPELDLEVDPGPELDLEKQQEESLEAHRRRREDFITVLHRDQDKMKSVKRIGSELQARVQGEFQALQAFLAEEEAVVLEQLRREQGGGCGTAAAPPGGRQRGCQAAGTQYEGPAGGCHPHASDWTSRASTATVSVNH</sequence>
<name>A0AAN8L541_9TELE</name>
<dbReference type="AlphaFoldDB" id="A0AAN8L541"/>
<feature type="coiled-coil region" evidence="1">
    <location>
        <begin position="93"/>
        <end position="138"/>
    </location>
</feature>
<evidence type="ECO:0000313" key="4">
    <source>
        <dbReference type="Proteomes" id="UP001356427"/>
    </source>
</evidence>
<feature type="compositionally biased region" description="Acidic residues" evidence="2">
    <location>
        <begin position="161"/>
        <end position="173"/>
    </location>
</feature>
<feature type="region of interest" description="Disordered" evidence="2">
    <location>
        <begin position="257"/>
        <end position="308"/>
    </location>
</feature>
<reference evidence="3 4" key="1">
    <citation type="submission" date="2021-04" db="EMBL/GenBank/DDBJ databases">
        <authorList>
            <person name="De Guttry C."/>
            <person name="Zahm M."/>
            <person name="Klopp C."/>
            <person name="Cabau C."/>
            <person name="Louis A."/>
            <person name="Berthelot C."/>
            <person name="Parey E."/>
            <person name="Roest Crollius H."/>
            <person name="Montfort J."/>
            <person name="Robinson-Rechavi M."/>
            <person name="Bucao C."/>
            <person name="Bouchez O."/>
            <person name="Gislard M."/>
            <person name="Lluch J."/>
            <person name="Milhes M."/>
            <person name="Lampietro C."/>
            <person name="Lopez Roques C."/>
            <person name="Donnadieu C."/>
            <person name="Braasch I."/>
            <person name="Desvignes T."/>
            <person name="Postlethwait J."/>
            <person name="Bobe J."/>
            <person name="Wedekind C."/>
            <person name="Guiguen Y."/>
        </authorList>
    </citation>
    <scope>NUCLEOTIDE SEQUENCE [LARGE SCALE GENOMIC DNA]</scope>
    <source>
        <strain evidence="3">Cs_M1</strain>
        <tissue evidence="3">Blood</tissue>
    </source>
</reference>